<feature type="domain" description="NAD glycohydrolase translocation F5/8 type C" evidence="1">
    <location>
        <begin position="42"/>
        <end position="220"/>
    </location>
</feature>
<gene>
    <name evidence="2" type="ORF">LPTSP4_19220</name>
</gene>
<evidence type="ECO:0000313" key="3">
    <source>
        <dbReference type="Proteomes" id="UP000245133"/>
    </source>
</evidence>
<dbReference type="NCBIfam" id="NF047619">
    <property type="entry name" value="NADase_discoid"/>
    <property type="match status" value="1"/>
</dbReference>
<dbReference type="EMBL" id="BFBB01000004">
    <property type="protein sequence ID" value="GBF50397.1"/>
    <property type="molecule type" value="Genomic_DNA"/>
</dbReference>
<protein>
    <recommendedName>
        <fullName evidence="1">NAD glycohydrolase translocation F5/8 type C domain-containing protein</fullName>
    </recommendedName>
</protein>
<organism evidence="2 3">
    <name type="scientific">Leptospira ryugenii</name>
    <dbReference type="NCBI Taxonomy" id="1917863"/>
    <lineage>
        <taxon>Bacteria</taxon>
        <taxon>Pseudomonadati</taxon>
        <taxon>Spirochaetota</taxon>
        <taxon>Spirochaetia</taxon>
        <taxon>Leptospirales</taxon>
        <taxon>Leptospiraceae</taxon>
        <taxon>Leptospira</taxon>
    </lineage>
</organism>
<dbReference type="RefSeq" id="WP_108976267.1">
    <property type="nucleotide sequence ID" value="NZ_BFBB01000004.1"/>
</dbReference>
<accession>A0A2P2E0H9</accession>
<dbReference type="AlphaFoldDB" id="A0A2P2E0H9"/>
<dbReference type="Pfam" id="PF25302">
    <property type="entry name" value="NADase_transloc"/>
    <property type="match status" value="1"/>
</dbReference>
<dbReference type="OrthoDB" id="85718at2"/>
<proteinExistence type="predicted"/>
<name>A0A2P2E0H9_9LEPT</name>
<evidence type="ECO:0000259" key="1">
    <source>
        <dbReference type="Pfam" id="PF25302"/>
    </source>
</evidence>
<comment type="caution">
    <text evidence="2">The sequence shown here is derived from an EMBL/GenBank/DDBJ whole genome shotgun (WGS) entry which is preliminary data.</text>
</comment>
<evidence type="ECO:0000313" key="2">
    <source>
        <dbReference type="EMBL" id="GBF50397.1"/>
    </source>
</evidence>
<reference evidence="2 3" key="1">
    <citation type="submission" date="2018-02" db="EMBL/GenBank/DDBJ databases">
        <title>Novel Leptospira species isolated from soil and water in Japan.</title>
        <authorList>
            <person name="Nakao R."/>
            <person name="Masuzawa T."/>
        </authorList>
    </citation>
    <scope>NUCLEOTIDE SEQUENCE [LARGE SCALE GENOMIC DNA]</scope>
    <source>
        <strain evidence="2 3">YH101</strain>
    </source>
</reference>
<dbReference type="Proteomes" id="UP000245133">
    <property type="component" value="Unassembled WGS sequence"/>
</dbReference>
<sequence>MSYPTNHKINFLRFCLILLFLLSGTWLISDEAPDYFFQLTEATKASASSVLTEPGKSKGFYAAEKAMDQKTSTFWCEGKEDDGIGETIRINWKPTFIEAIVVGHGVLLNQNYYQLNNRIKEYEATFFLSTGRKKVLKGKFSDYSCDNGCDMIRGGSDEEIVECKKTKKNQCIFDTIQDGGMVGGEEIHGIYACTTGVEIKILSVFPGKKFKDTCISEIILKIPDPKWPEERVKEVAKEKESCR</sequence>
<keyword evidence="3" id="KW-1185">Reference proteome</keyword>
<dbReference type="InterPro" id="IPR057561">
    <property type="entry name" value="NADase_transloc"/>
</dbReference>